<dbReference type="AlphaFoldDB" id="A0AAD4X633"/>
<gene>
    <name evidence="1" type="ORF">MKW98_012857</name>
</gene>
<sequence length="66" mass="7686">MVMMEDRRDDGAEMMTPLTPEYEEKLEALQDEGLAWKVLVASPTVFEFFSENTHKVDVEHRLKSVK</sequence>
<evidence type="ECO:0000313" key="1">
    <source>
        <dbReference type="EMBL" id="KAI3850864.1"/>
    </source>
</evidence>
<dbReference type="EMBL" id="JAJJMB010015988">
    <property type="protein sequence ID" value="KAI3850864.1"/>
    <property type="molecule type" value="Genomic_DNA"/>
</dbReference>
<proteinExistence type="predicted"/>
<keyword evidence="2" id="KW-1185">Reference proteome</keyword>
<dbReference type="Proteomes" id="UP001202328">
    <property type="component" value="Unassembled WGS sequence"/>
</dbReference>
<reference evidence="1" key="1">
    <citation type="submission" date="2022-04" db="EMBL/GenBank/DDBJ databases">
        <title>A functionally conserved STORR gene fusion in Papaver species that diverged 16.8 million years ago.</title>
        <authorList>
            <person name="Catania T."/>
        </authorList>
    </citation>
    <scope>NUCLEOTIDE SEQUENCE</scope>
    <source>
        <strain evidence="1">S-188037</strain>
    </source>
</reference>
<name>A0AAD4X633_9MAGN</name>
<protein>
    <submittedName>
        <fullName evidence="1">Uncharacterized protein</fullName>
    </submittedName>
</protein>
<accession>A0AAD4X633</accession>
<feature type="non-terminal residue" evidence="1">
    <location>
        <position position="66"/>
    </location>
</feature>
<comment type="caution">
    <text evidence="1">The sequence shown here is derived from an EMBL/GenBank/DDBJ whole genome shotgun (WGS) entry which is preliminary data.</text>
</comment>
<evidence type="ECO:0000313" key="2">
    <source>
        <dbReference type="Proteomes" id="UP001202328"/>
    </source>
</evidence>
<organism evidence="1 2">
    <name type="scientific">Papaver atlanticum</name>
    <dbReference type="NCBI Taxonomy" id="357466"/>
    <lineage>
        <taxon>Eukaryota</taxon>
        <taxon>Viridiplantae</taxon>
        <taxon>Streptophyta</taxon>
        <taxon>Embryophyta</taxon>
        <taxon>Tracheophyta</taxon>
        <taxon>Spermatophyta</taxon>
        <taxon>Magnoliopsida</taxon>
        <taxon>Ranunculales</taxon>
        <taxon>Papaveraceae</taxon>
        <taxon>Papaveroideae</taxon>
        <taxon>Papaver</taxon>
    </lineage>
</organism>